<name>G7KCR1_MEDTR</name>
<dbReference type="PANTHER" id="PTHR31672">
    <property type="entry name" value="BNACNNG10540D PROTEIN"/>
    <property type="match status" value="1"/>
</dbReference>
<organism evidence="2 4">
    <name type="scientific">Medicago truncatula</name>
    <name type="common">Barrel medic</name>
    <name type="synonym">Medicago tribuloides</name>
    <dbReference type="NCBI Taxonomy" id="3880"/>
    <lineage>
        <taxon>Eukaryota</taxon>
        <taxon>Viridiplantae</taxon>
        <taxon>Streptophyta</taxon>
        <taxon>Embryophyta</taxon>
        <taxon>Tracheophyta</taxon>
        <taxon>Spermatophyta</taxon>
        <taxon>Magnoliopsida</taxon>
        <taxon>eudicotyledons</taxon>
        <taxon>Gunneridae</taxon>
        <taxon>Pentapetalae</taxon>
        <taxon>rosids</taxon>
        <taxon>fabids</taxon>
        <taxon>Fabales</taxon>
        <taxon>Fabaceae</taxon>
        <taxon>Papilionoideae</taxon>
        <taxon>50 kb inversion clade</taxon>
        <taxon>NPAAA clade</taxon>
        <taxon>Hologalegina</taxon>
        <taxon>IRL clade</taxon>
        <taxon>Trifolieae</taxon>
        <taxon>Medicago</taxon>
    </lineage>
</organism>
<evidence type="ECO:0000313" key="3">
    <source>
        <dbReference type="EnsemblPlants" id="AES99970"/>
    </source>
</evidence>
<keyword evidence="4" id="KW-1185">Reference proteome</keyword>
<dbReference type="Gene3D" id="1.20.1280.50">
    <property type="match status" value="1"/>
</dbReference>
<protein>
    <recommendedName>
        <fullName evidence="1">F-box domain-containing protein</fullName>
    </recommendedName>
</protein>
<dbReference type="PANTHER" id="PTHR31672:SF13">
    <property type="entry name" value="F-BOX PROTEIN CPR30-LIKE"/>
    <property type="match status" value="1"/>
</dbReference>
<proteinExistence type="predicted"/>
<dbReference type="Pfam" id="PF00646">
    <property type="entry name" value="F-box"/>
    <property type="match status" value="1"/>
</dbReference>
<dbReference type="EMBL" id="CM001221">
    <property type="protein sequence ID" value="AES99970.1"/>
    <property type="molecule type" value="Genomic_DNA"/>
</dbReference>
<dbReference type="AlphaFoldDB" id="G7KCR1"/>
<dbReference type="InterPro" id="IPR001810">
    <property type="entry name" value="F-box_dom"/>
</dbReference>
<feature type="domain" description="F-box" evidence="1">
    <location>
        <begin position="18"/>
        <end position="52"/>
    </location>
</feature>
<dbReference type="OMA" id="NEDPHIV"/>
<gene>
    <name evidence="2" type="ordered locus">MTR_5g086780</name>
</gene>
<reference evidence="2 4" key="2">
    <citation type="journal article" date="2014" name="BMC Genomics">
        <title>An improved genome release (version Mt4.0) for the model legume Medicago truncatula.</title>
        <authorList>
            <person name="Tang H."/>
            <person name="Krishnakumar V."/>
            <person name="Bidwell S."/>
            <person name="Rosen B."/>
            <person name="Chan A."/>
            <person name="Zhou S."/>
            <person name="Gentzbittel L."/>
            <person name="Childs K.L."/>
            <person name="Yandell M."/>
            <person name="Gundlach H."/>
            <person name="Mayer K.F."/>
            <person name="Schwartz D.C."/>
            <person name="Town C.D."/>
        </authorList>
    </citation>
    <scope>GENOME REANNOTATION</scope>
    <source>
        <strain evidence="3 4">cv. Jemalong A17</strain>
    </source>
</reference>
<reference evidence="2 4" key="1">
    <citation type="journal article" date="2011" name="Nature">
        <title>The Medicago genome provides insight into the evolution of rhizobial symbioses.</title>
        <authorList>
            <person name="Young N.D."/>
            <person name="Debelle F."/>
            <person name="Oldroyd G.E."/>
            <person name="Geurts R."/>
            <person name="Cannon S.B."/>
            <person name="Udvardi M.K."/>
            <person name="Benedito V.A."/>
            <person name="Mayer K.F."/>
            <person name="Gouzy J."/>
            <person name="Schoof H."/>
            <person name="Van de Peer Y."/>
            <person name="Proost S."/>
            <person name="Cook D.R."/>
            <person name="Meyers B.C."/>
            <person name="Spannagl M."/>
            <person name="Cheung F."/>
            <person name="De Mita S."/>
            <person name="Krishnakumar V."/>
            <person name="Gundlach H."/>
            <person name="Zhou S."/>
            <person name="Mudge J."/>
            <person name="Bharti A.K."/>
            <person name="Murray J.D."/>
            <person name="Naoumkina M.A."/>
            <person name="Rosen B."/>
            <person name="Silverstein K.A."/>
            <person name="Tang H."/>
            <person name="Rombauts S."/>
            <person name="Zhao P.X."/>
            <person name="Zhou P."/>
            <person name="Barbe V."/>
            <person name="Bardou P."/>
            <person name="Bechner M."/>
            <person name="Bellec A."/>
            <person name="Berger A."/>
            <person name="Berges H."/>
            <person name="Bidwell S."/>
            <person name="Bisseling T."/>
            <person name="Choisne N."/>
            <person name="Couloux A."/>
            <person name="Denny R."/>
            <person name="Deshpande S."/>
            <person name="Dai X."/>
            <person name="Doyle J.J."/>
            <person name="Dudez A.M."/>
            <person name="Farmer A.D."/>
            <person name="Fouteau S."/>
            <person name="Franken C."/>
            <person name="Gibelin C."/>
            <person name="Gish J."/>
            <person name="Goldstein S."/>
            <person name="Gonzalez A.J."/>
            <person name="Green P.J."/>
            <person name="Hallab A."/>
            <person name="Hartog M."/>
            <person name="Hua A."/>
            <person name="Humphray S.J."/>
            <person name="Jeong D.H."/>
            <person name="Jing Y."/>
            <person name="Jocker A."/>
            <person name="Kenton S.M."/>
            <person name="Kim D.J."/>
            <person name="Klee K."/>
            <person name="Lai H."/>
            <person name="Lang C."/>
            <person name="Lin S."/>
            <person name="Macmil S.L."/>
            <person name="Magdelenat G."/>
            <person name="Matthews L."/>
            <person name="McCorrison J."/>
            <person name="Monaghan E.L."/>
            <person name="Mun J.H."/>
            <person name="Najar F.Z."/>
            <person name="Nicholson C."/>
            <person name="Noirot C."/>
            <person name="O'Bleness M."/>
            <person name="Paule C.R."/>
            <person name="Poulain J."/>
            <person name="Prion F."/>
            <person name="Qin B."/>
            <person name="Qu C."/>
            <person name="Retzel E.F."/>
            <person name="Riddle C."/>
            <person name="Sallet E."/>
            <person name="Samain S."/>
            <person name="Samson N."/>
            <person name="Sanders I."/>
            <person name="Saurat O."/>
            <person name="Scarpelli C."/>
            <person name="Schiex T."/>
            <person name="Segurens B."/>
            <person name="Severin A.J."/>
            <person name="Sherrier D.J."/>
            <person name="Shi R."/>
            <person name="Sims S."/>
            <person name="Singer S.R."/>
            <person name="Sinharoy S."/>
            <person name="Sterck L."/>
            <person name="Viollet A."/>
            <person name="Wang B.B."/>
            <person name="Wang K."/>
            <person name="Wang M."/>
            <person name="Wang X."/>
            <person name="Warfsmann J."/>
            <person name="Weissenbach J."/>
            <person name="White D.D."/>
            <person name="White J.D."/>
            <person name="Wiley G.B."/>
            <person name="Wincker P."/>
            <person name="Xing Y."/>
            <person name="Yang L."/>
            <person name="Yao Z."/>
            <person name="Ying F."/>
            <person name="Zhai J."/>
            <person name="Zhou L."/>
            <person name="Zuber A."/>
            <person name="Denarie J."/>
            <person name="Dixon R.A."/>
            <person name="May G.D."/>
            <person name="Schwartz D.C."/>
            <person name="Rogers J."/>
            <person name="Quetier F."/>
            <person name="Town C.D."/>
            <person name="Roe B.A."/>
        </authorList>
    </citation>
    <scope>NUCLEOTIDE SEQUENCE [LARGE SCALE GENOMIC DNA]</scope>
    <source>
        <strain evidence="2">A17</strain>
        <strain evidence="3 4">cv. Jemalong A17</strain>
    </source>
</reference>
<evidence type="ECO:0000259" key="1">
    <source>
        <dbReference type="Pfam" id="PF00646"/>
    </source>
</evidence>
<evidence type="ECO:0000313" key="2">
    <source>
        <dbReference type="EMBL" id="AES99970.1"/>
    </source>
</evidence>
<dbReference type="InterPro" id="IPR050796">
    <property type="entry name" value="SCF_F-box_component"/>
</dbReference>
<reference evidence="3" key="3">
    <citation type="submission" date="2015-04" db="UniProtKB">
        <authorList>
            <consortium name="EnsemblPlants"/>
        </authorList>
    </citation>
    <scope>IDENTIFICATION</scope>
    <source>
        <strain evidence="3">cv. Jemalong A17</strain>
    </source>
</reference>
<sequence>MEKSVDMTNEKVRNHIHDDIAFSILSKLPLKSLKRFEYVCKSWSQLLENPQFMSMFNSRKNYGRVLLCNLTIEEIKVIPRNPFGYKTPYRTPVFDIHGFGYDRVKNDYKLIRQISFVGQSTFDKTFITTPIISNIDDCFVFTLLSKALMVLNESITWITNYKKTTTFHISILGEVGGKKSWIKLMTVGPMPYVEHPIGVGKNGNIVFTKEDDEFMCFNLRTETIVELGKC</sequence>
<accession>G7KCR1</accession>
<dbReference type="SUPFAM" id="SSF81383">
    <property type="entry name" value="F-box domain"/>
    <property type="match status" value="1"/>
</dbReference>
<dbReference type="Proteomes" id="UP000002051">
    <property type="component" value="Chromosome 5"/>
</dbReference>
<evidence type="ECO:0000313" key="4">
    <source>
        <dbReference type="Proteomes" id="UP000002051"/>
    </source>
</evidence>
<dbReference type="InterPro" id="IPR036047">
    <property type="entry name" value="F-box-like_dom_sf"/>
</dbReference>
<dbReference type="EnsemblPlants" id="AES99970">
    <property type="protein sequence ID" value="AES99970"/>
    <property type="gene ID" value="MTR_5g086780"/>
</dbReference>
<dbReference type="HOGENOM" id="CLU_027176_5_1_1"/>
<dbReference type="PaxDb" id="3880-AES99970"/>